<dbReference type="AlphaFoldDB" id="A0A0B0H4G6"/>
<comment type="caution">
    <text evidence="9">The sequence shown here is derived from an EMBL/GenBank/DDBJ whole genome shotgun (WGS) entry which is preliminary data.</text>
</comment>
<gene>
    <name evidence="9" type="ORF">JV46_05220</name>
</gene>
<dbReference type="PANTHER" id="PTHR35008">
    <property type="entry name" value="BLL4482 PROTEIN-RELATED"/>
    <property type="match status" value="1"/>
</dbReference>
<dbReference type="RefSeq" id="WP_043117332.1">
    <property type="nucleotide sequence ID" value="NZ_JRAA01000002.1"/>
</dbReference>
<evidence type="ECO:0000259" key="8">
    <source>
        <dbReference type="PROSITE" id="PS51007"/>
    </source>
</evidence>
<proteinExistence type="predicted"/>
<keyword evidence="7" id="KW-0732">Signal</keyword>
<dbReference type="EMBL" id="JRAA01000002">
    <property type="protein sequence ID" value="KHF25103.1"/>
    <property type="molecule type" value="Genomic_DNA"/>
</dbReference>
<dbReference type="eggNOG" id="COG2010">
    <property type="taxonomic scope" value="Bacteria"/>
</dbReference>
<keyword evidence="3 6" id="KW-0479">Metal-binding</keyword>
<organism evidence="9 10">
    <name type="scientific">Solemya velum gill symbiont</name>
    <dbReference type="NCBI Taxonomy" id="2340"/>
    <lineage>
        <taxon>Bacteria</taxon>
        <taxon>Pseudomonadati</taxon>
        <taxon>Pseudomonadota</taxon>
        <taxon>Gammaproteobacteria</taxon>
        <taxon>sulfur-oxidizing symbionts</taxon>
    </lineage>
</organism>
<evidence type="ECO:0000256" key="1">
    <source>
        <dbReference type="ARBA" id="ARBA00022448"/>
    </source>
</evidence>
<keyword evidence="10" id="KW-1185">Reference proteome</keyword>
<dbReference type="PROSITE" id="PS51007">
    <property type="entry name" value="CYTC"/>
    <property type="match status" value="1"/>
</dbReference>
<evidence type="ECO:0000313" key="10">
    <source>
        <dbReference type="Proteomes" id="UP000030856"/>
    </source>
</evidence>
<keyword evidence="4" id="KW-0249">Electron transport</keyword>
<evidence type="ECO:0000256" key="6">
    <source>
        <dbReference type="PROSITE-ProRule" id="PRU00433"/>
    </source>
</evidence>
<evidence type="ECO:0000256" key="4">
    <source>
        <dbReference type="ARBA" id="ARBA00022982"/>
    </source>
</evidence>
<sequence length="144" mass="16275">MRMIRYTLLGATILLLLTDSIAAGRWYTDDQVKNGEKLFSENCASCHGQNAEATQNWKQPGVDGKYPPPPLNGSAHAWHHPMNILRRQIRIGGIPLGGSMPPFKDKLSAKEIDDVITFFQSKWSDNIYQQWEEREAMMSKAQGN</sequence>
<dbReference type="OrthoDB" id="9811281at2"/>
<protein>
    <submittedName>
        <fullName evidence="9">Cytochrome c</fullName>
    </submittedName>
</protein>
<feature type="domain" description="Cytochrome c" evidence="8">
    <location>
        <begin position="30"/>
        <end position="123"/>
    </location>
</feature>
<dbReference type="InterPro" id="IPR051459">
    <property type="entry name" value="Cytochrome_c-type_DH"/>
</dbReference>
<keyword evidence="2 6" id="KW-0349">Heme</keyword>
<dbReference type="GO" id="GO:0009055">
    <property type="term" value="F:electron transfer activity"/>
    <property type="evidence" value="ECO:0007669"/>
    <property type="project" value="InterPro"/>
</dbReference>
<dbReference type="PANTHER" id="PTHR35008:SF8">
    <property type="entry name" value="ALCOHOL DEHYDROGENASE CYTOCHROME C SUBUNIT"/>
    <property type="match status" value="1"/>
</dbReference>
<reference evidence="9 10" key="1">
    <citation type="journal article" date="2014" name="BMC Genomics">
        <title>The genome of the intracellular bacterium of the coastal bivalve, Solemya velum: a blueprint for thriving in and out of symbiosis.</title>
        <authorList>
            <person name="Dmytrenko O."/>
            <person name="Russell S.L."/>
            <person name="Loo W.T."/>
            <person name="Fontanez K.M."/>
            <person name="Liao L."/>
            <person name="Roeselers G."/>
            <person name="Sharma R."/>
            <person name="Stewart F.J."/>
            <person name="Newton I.L."/>
            <person name="Woyke T."/>
            <person name="Wu D."/>
            <person name="Lang J.M."/>
            <person name="Eisen J.A."/>
            <person name="Cavanaugh C.M."/>
        </authorList>
    </citation>
    <scope>NUCLEOTIDE SEQUENCE [LARGE SCALE GENOMIC DNA]</scope>
    <source>
        <strain evidence="9 10">WH</strain>
    </source>
</reference>
<feature type="chain" id="PRO_5002073629" evidence="7">
    <location>
        <begin position="23"/>
        <end position="144"/>
    </location>
</feature>
<name>A0A0B0H4G6_SOVGS</name>
<accession>A0A0B0H4G6</accession>
<dbReference type="Gene3D" id="1.10.760.10">
    <property type="entry name" value="Cytochrome c-like domain"/>
    <property type="match status" value="1"/>
</dbReference>
<dbReference type="Pfam" id="PF13442">
    <property type="entry name" value="Cytochrome_CBB3"/>
    <property type="match status" value="1"/>
</dbReference>
<dbReference type="Proteomes" id="UP000030856">
    <property type="component" value="Unassembled WGS sequence"/>
</dbReference>
<evidence type="ECO:0000313" key="9">
    <source>
        <dbReference type="EMBL" id="KHF25103.1"/>
    </source>
</evidence>
<dbReference type="InterPro" id="IPR009056">
    <property type="entry name" value="Cyt_c-like_dom"/>
</dbReference>
<dbReference type="GO" id="GO:0020037">
    <property type="term" value="F:heme binding"/>
    <property type="evidence" value="ECO:0007669"/>
    <property type="project" value="InterPro"/>
</dbReference>
<evidence type="ECO:0000256" key="5">
    <source>
        <dbReference type="ARBA" id="ARBA00023004"/>
    </source>
</evidence>
<keyword evidence="1" id="KW-0813">Transport</keyword>
<dbReference type="InterPro" id="IPR008168">
    <property type="entry name" value="Cyt_C_IC"/>
</dbReference>
<dbReference type="GO" id="GO:0005506">
    <property type="term" value="F:iron ion binding"/>
    <property type="evidence" value="ECO:0007669"/>
    <property type="project" value="InterPro"/>
</dbReference>
<evidence type="ECO:0000256" key="3">
    <source>
        <dbReference type="ARBA" id="ARBA00022723"/>
    </source>
</evidence>
<evidence type="ECO:0000256" key="7">
    <source>
        <dbReference type="SAM" id="SignalP"/>
    </source>
</evidence>
<feature type="signal peptide" evidence="7">
    <location>
        <begin position="1"/>
        <end position="22"/>
    </location>
</feature>
<keyword evidence="5 6" id="KW-0408">Iron</keyword>
<evidence type="ECO:0000256" key="2">
    <source>
        <dbReference type="ARBA" id="ARBA00022617"/>
    </source>
</evidence>
<dbReference type="SUPFAM" id="SSF46626">
    <property type="entry name" value="Cytochrome c"/>
    <property type="match status" value="1"/>
</dbReference>
<dbReference type="STRING" id="2340.JV46_05220"/>
<dbReference type="PRINTS" id="PR00605">
    <property type="entry name" value="CYTCHROMECIC"/>
</dbReference>
<dbReference type="InterPro" id="IPR036909">
    <property type="entry name" value="Cyt_c-like_dom_sf"/>
</dbReference>